<dbReference type="SUPFAM" id="SSF117782">
    <property type="entry name" value="YbjQ-like"/>
    <property type="match status" value="1"/>
</dbReference>
<dbReference type="PANTHER" id="PTHR34068">
    <property type="entry name" value="UPF0145 PROTEIN YBJQ"/>
    <property type="match status" value="1"/>
</dbReference>
<evidence type="ECO:0000256" key="1">
    <source>
        <dbReference type="ARBA" id="ARBA00010751"/>
    </source>
</evidence>
<dbReference type="EMBL" id="JH687866">
    <property type="protein sequence ID" value="EJD36260.1"/>
    <property type="molecule type" value="Genomic_DNA"/>
</dbReference>
<gene>
    <name evidence="2" type="ORF">AURDEDRAFT_130150</name>
</gene>
<dbReference type="eggNOG" id="ENOG502SDKT">
    <property type="taxonomic scope" value="Eukaryota"/>
</dbReference>
<dbReference type="Proteomes" id="UP000006514">
    <property type="component" value="Unassembled WGS sequence"/>
</dbReference>
<dbReference type="HAMAP" id="MF_00338">
    <property type="entry name" value="UPF0145"/>
    <property type="match status" value="1"/>
</dbReference>
<proteinExistence type="inferred from homology"/>
<dbReference type="KEGG" id="adl:AURDEDRAFT_130150"/>
<name>J0LFQ4_AURST</name>
<accession>J0LFQ4</accession>
<dbReference type="InParanoid" id="J0LFQ4"/>
<evidence type="ECO:0000313" key="3">
    <source>
        <dbReference type="Proteomes" id="UP000006514"/>
    </source>
</evidence>
<comment type="similarity">
    <text evidence="1">Belongs to the UPF0145 family.</text>
</comment>
<dbReference type="Gene3D" id="3.30.110.70">
    <property type="entry name" value="Hypothetical protein apc22750. Chain B"/>
    <property type="match status" value="1"/>
</dbReference>
<sequence length="175" mass="18876">MASLAGSYFTFTLPYMVRMEIKARHSQAALQVVQLAQLNLRTSQSQPQSSEQGAFLAGKFNLDHPEVLVTTMLDIPGYEIVEIYGTVFGITMRSRNMSEDLIGGELKALSKNIETARVNAVDRMVGHAIGLHANAIVAMRFDTSVSGLHGDSIAVTAYGTACKVRRKENAGAATA</sequence>
<organism evidence="2 3">
    <name type="scientific">Auricularia subglabra (strain TFB-10046 / SS5)</name>
    <name type="common">White-rot fungus</name>
    <name type="synonym">Auricularia delicata (strain TFB10046)</name>
    <dbReference type="NCBI Taxonomy" id="717982"/>
    <lineage>
        <taxon>Eukaryota</taxon>
        <taxon>Fungi</taxon>
        <taxon>Dikarya</taxon>
        <taxon>Basidiomycota</taxon>
        <taxon>Agaricomycotina</taxon>
        <taxon>Agaricomycetes</taxon>
        <taxon>Auriculariales</taxon>
        <taxon>Auriculariaceae</taxon>
        <taxon>Auricularia</taxon>
    </lineage>
</organism>
<evidence type="ECO:0000313" key="2">
    <source>
        <dbReference type="EMBL" id="EJD36260.1"/>
    </source>
</evidence>
<dbReference type="AlphaFoldDB" id="J0LFQ4"/>
<dbReference type="InterPro" id="IPR002765">
    <property type="entry name" value="UPF0145_YbjQ-like"/>
</dbReference>
<reference evidence="3" key="1">
    <citation type="journal article" date="2012" name="Science">
        <title>The Paleozoic origin of enzymatic lignin decomposition reconstructed from 31 fungal genomes.</title>
        <authorList>
            <person name="Floudas D."/>
            <person name="Binder M."/>
            <person name="Riley R."/>
            <person name="Barry K."/>
            <person name="Blanchette R.A."/>
            <person name="Henrissat B."/>
            <person name="Martinez A.T."/>
            <person name="Otillar R."/>
            <person name="Spatafora J.W."/>
            <person name="Yadav J.S."/>
            <person name="Aerts A."/>
            <person name="Benoit I."/>
            <person name="Boyd A."/>
            <person name="Carlson A."/>
            <person name="Copeland A."/>
            <person name="Coutinho P.M."/>
            <person name="de Vries R.P."/>
            <person name="Ferreira P."/>
            <person name="Findley K."/>
            <person name="Foster B."/>
            <person name="Gaskell J."/>
            <person name="Glotzer D."/>
            <person name="Gorecki P."/>
            <person name="Heitman J."/>
            <person name="Hesse C."/>
            <person name="Hori C."/>
            <person name="Igarashi K."/>
            <person name="Jurgens J.A."/>
            <person name="Kallen N."/>
            <person name="Kersten P."/>
            <person name="Kohler A."/>
            <person name="Kuees U."/>
            <person name="Kumar T.K.A."/>
            <person name="Kuo A."/>
            <person name="LaButti K."/>
            <person name="Larrondo L.F."/>
            <person name="Lindquist E."/>
            <person name="Ling A."/>
            <person name="Lombard V."/>
            <person name="Lucas S."/>
            <person name="Lundell T."/>
            <person name="Martin R."/>
            <person name="McLaughlin D.J."/>
            <person name="Morgenstern I."/>
            <person name="Morin E."/>
            <person name="Murat C."/>
            <person name="Nagy L.G."/>
            <person name="Nolan M."/>
            <person name="Ohm R.A."/>
            <person name="Patyshakuliyeva A."/>
            <person name="Rokas A."/>
            <person name="Ruiz-Duenas F.J."/>
            <person name="Sabat G."/>
            <person name="Salamov A."/>
            <person name="Samejima M."/>
            <person name="Schmutz J."/>
            <person name="Slot J.C."/>
            <person name="St John F."/>
            <person name="Stenlid J."/>
            <person name="Sun H."/>
            <person name="Sun S."/>
            <person name="Syed K."/>
            <person name="Tsang A."/>
            <person name="Wiebenga A."/>
            <person name="Young D."/>
            <person name="Pisabarro A."/>
            <person name="Eastwood D.C."/>
            <person name="Martin F."/>
            <person name="Cullen D."/>
            <person name="Grigoriev I.V."/>
            <person name="Hibbett D.S."/>
        </authorList>
    </citation>
    <scope>NUCLEOTIDE SEQUENCE [LARGE SCALE GENOMIC DNA]</scope>
    <source>
        <strain evidence="3">TFB10046</strain>
    </source>
</reference>
<dbReference type="PANTHER" id="PTHR34068:SF2">
    <property type="entry name" value="UPF0145 PROTEIN SCO3412"/>
    <property type="match status" value="1"/>
</dbReference>
<dbReference type="OrthoDB" id="68104at2759"/>
<protein>
    <submittedName>
        <fullName evidence="2">DUF74-domain-containing protein</fullName>
    </submittedName>
</protein>
<dbReference type="InterPro" id="IPR035439">
    <property type="entry name" value="UPF0145_dom_sf"/>
</dbReference>
<dbReference type="Pfam" id="PF01906">
    <property type="entry name" value="YbjQ_1"/>
    <property type="match status" value="1"/>
</dbReference>
<keyword evidence="3" id="KW-1185">Reference proteome</keyword>